<dbReference type="InterPro" id="IPR036837">
    <property type="entry name" value="Cation_efflux_CTD_sf"/>
</dbReference>
<comment type="caution">
    <text evidence="10">The sequence shown here is derived from an EMBL/GenBank/DDBJ whole genome shotgun (WGS) entry which is preliminary data.</text>
</comment>
<dbReference type="Proteomes" id="UP001174694">
    <property type="component" value="Unassembled WGS sequence"/>
</dbReference>
<organism evidence="10 11">
    <name type="scientific">Pleurostoma richardsiae</name>
    <dbReference type="NCBI Taxonomy" id="41990"/>
    <lineage>
        <taxon>Eukaryota</taxon>
        <taxon>Fungi</taxon>
        <taxon>Dikarya</taxon>
        <taxon>Ascomycota</taxon>
        <taxon>Pezizomycotina</taxon>
        <taxon>Sordariomycetes</taxon>
        <taxon>Sordariomycetidae</taxon>
        <taxon>Calosphaeriales</taxon>
        <taxon>Pleurostomataceae</taxon>
        <taxon>Pleurostoma</taxon>
    </lineage>
</organism>
<dbReference type="AlphaFoldDB" id="A0AA38SB14"/>
<dbReference type="InterPro" id="IPR002524">
    <property type="entry name" value="Cation_efflux"/>
</dbReference>
<keyword evidence="11" id="KW-1185">Reference proteome</keyword>
<dbReference type="Gene3D" id="1.20.1510.10">
    <property type="entry name" value="Cation efflux protein transmembrane domain"/>
    <property type="match status" value="1"/>
</dbReference>
<dbReference type="PANTHER" id="PTHR43840">
    <property type="entry name" value="MITOCHONDRIAL METAL TRANSPORTER 1-RELATED"/>
    <property type="match status" value="1"/>
</dbReference>
<dbReference type="SUPFAM" id="SSF161111">
    <property type="entry name" value="Cation efflux protein transmembrane domain-like"/>
    <property type="match status" value="1"/>
</dbReference>
<dbReference type="InterPro" id="IPR027469">
    <property type="entry name" value="Cation_efflux_TMD_sf"/>
</dbReference>
<evidence type="ECO:0000256" key="7">
    <source>
        <dbReference type="ARBA" id="ARBA00023136"/>
    </source>
</evidence>
<dbReference type="Pfam" id="PF01545">
    <property type="entry name" value="Cation_efflux"/>
    <property type="match status" value="1"/>
</dbReference>
<keyword evidence="5" id="KW-1133">Transmembrane helix</keyword>
<comment type="subcellular location">
    <subcellularLocation>
        <location evidence="1">Membrane</location>
        <topology evidence="1">Multi-pass membrane protein</topology>
    </subcellularLocation>
</comment>
<dbReference type="GO" id="GO:0098771">
    <property type="term" value="P:inorganic ion homeostasis"/>
    <property type="evidence" value="ECO:0007669"/>
    <property type="project" value="UniProtKB-ARBA"/>
</dbReference>
<evidence type="ECO:0000256" key="5">
    <source>
        <dbReference type="ARBA" id="ARBA00022989"/>
    </source>
</evidence>
<evidence type="ECO:0000256" key="2">
    <source>
        <dbReference type="ARBA" id="ARBA00008873"/>
    </source>
</evidence>
<gene>
    <name evidence="10" type="ORF">NKR23_g2310</name>
</gene>
<sequence>MGAASQTRGHTGHSHGHHHHDNLYLTSSNKKDAGVRITRIGLYSNLGMAFAKGIGGYMFNSQSMIADAWHSMADLASDILTLLTVSWSLRPPTDRYPTGFGKIESLGSLGVSGMLLGGGVFMCMSSCEALYAHFFMDPNAAAELLTHGHGHGHSHAHGYVGPSIHAAWLAAGTVVIKEWLYHATMKVARERKSSVLASNAVHHRVDSLTGIVTLLAILGANFLKDAMWLDPVGGLFISLLVIRAGWGNTMAALTELADRSIDDEVKQSVRKQAQKSFGEITEGHEIELRDVSGVKSGQNYLVDLELAVPGGWTVEDSREVENVVRTQVGGKVRGVRRVRVRFVPKDVVADAPKFDEFIPGDVSPKTSPEPEEDEHDHEHEHDHDHDHDHNHEDKNGHHKQP</sequence>
<keyword evidence="4" id="KW-0812">Transmembrane</keyword>
<dbReference type="GO" id="GO:0030003">
    <property type="term" value="P:intracellular monoatomic cation homeostasis"/>
    <property type="evidence" value="ECO:0007669"/>
    <property type="project" value="UniProtKB-ARBA"/>
</dbReference>
<protein>
    <submittedName>
        <fullName evidence="10">Cation efflux family protein</fullName>
    </submittedName>
</protein>
<keyword evidence="7" id="KW-0472">Membrane</keyword>
<keyword evidence="3" id="KW-0813">Transport</keyword>
<dbReference type="InterPro" id="IPR050291">
    <property type="entry name" value="CDF_Transporter"/>
</dbReference>
<dbReference type="Gene3D" id="3.30.70.1350">
    <property type="entry name" value="Cation efflux protein, cytoplasmic domain"/>
    <property type="match status" value="1"/>
</dbReference>
<evidence type="ECO:0000256" key="6">
    <source>
        <dbReference type="ARBA" id="ARBA00023065"/>
    </source>
</evidence>
<evidence type="ECO:0000256" key="8">
    <source>
        <dbReference type="SAM" id="MobiDB-lite"/>
    </source>
</evidence>
<comment type="similarity">
    <text evidence="2">Belongs to the cation diffusion facilitator (CDF) transporter (TC 2.A.4) family. SLC30A subfamily.</text>
</comment>
<evidence type="ECO:0000256" key="1">
    <source>
        <dbReference type="ARBA" id="ARBA00004141"/>
    </source>
</evidence>
<dbReference type="PANTHER" id="PTHR43840:SF15">
    <property type="entry name" value="MITOCHONDRIAL METAL TRANSPORTER 1-RELATED"/>
    <property type="match status" value="1"/>
</dbReference>
<evidence type="ECO:0000256" key="4">
    <source>
        <dbReference type="ARBA" id="ARBA00022692"/>
    </source>
</evidence>
<feature type="domain" description="Cation efflux protein transmembrane" evidence="9">
    <location>
        <begin position="40"/>
        <end position="256"/>
    </location>
</feature>
<dbReference type="FunFam" id="1.20.1510.10:FF:000013">
    <property type="entry name" value="Cation efflux family protein"/>
    <property type="match status" value="1"/>
</dbReference>
<dbReference type="GO" id="GO:0008324">
    <property type="term" value="F:monoatomic cation transmembrane transporter activity"/>
    <property type="evidence" value="ECO:0007669"/>
    <property type="project" value="InterPro"/>
</dbReference>
<name>A0AA38SB14_9PEZI</name>
<dbReference type="EMBL" id="JANBVO010000004">
    <property type="protein sequence ID" value="KAJ9155097.1"/>
    <property type="molecule type" value="Genomic_DNA"/>
</dbReference>
<dbReference type="GO" id="GO:0005739">
    <property type="term" value="C:mitochondrion"/>
    <property type="evidence" value="ECO:0007669"/>
    <property type="project" value="UniProtKB-ARBA"/>
</dbReference>
<proteinExistence type="inferred from homology"/>
<dbReference type="GO" id="GO:0016020">
    <property type="term" value="C:membrane"/>
    <property type="evidence" value="ECO:0007669"/>
    <property type="project" value="UniProtKB-SubCell"/>
</dbReference>
<dbReference type="NCBIfam" id="TIGR01297">
    <property type="entry name" value="CDF"/>
    <property type="match status" value="1"/>
</dbReference>
<keyword evidence="6" id="KW-0406">Ion transport</keyword>
<evidence type="ECO:0000313" key="10">
    <source>
        <dbReference type="EMBL" id="KAJ9155097.1"/>
    </source>
</evidence>
<accession>A0AA38SB14</accession>
<dbReference type="InterPro" id="IPR058533">
    <property type="entry name" value="Cation_efflux_TM"/>
</dbReference>
<feature type="compositionally biased region" description="Basic and acidic residues" evidence="8">
    <location>
        <begin position="376"/>
        <end position="395"/>
    </location>
</feature>
<evidence type="ECO:0000256" key="3">
    <source>
        <dbReference type="ARBA" id="ARBA00022448"/>
    </source>
</evidence>
<dbReference type="FunFam" id="3.30.70.1350:FF:000010">
    <property type="entry name" value="Cation efflux family protein, putative"/>
    <property type="match status" value="1"/>
</dbReference>
<reference evidence="10" key="1">
    <citation type="submission" date="2022-07" db="EMBL/GenBank/DDBJ databases">
        <title>Fungi with potential for degradation of polypropylene.</title>
        <authorList>
            <person name="Gostincar C."/>
        </authorList>
    </citation>
    <scope>NUCLEOTIDE SEQUENCE</scope>
    <source>
        <strain evidence="10">EXF-13308</strain>
    </source>
</reference>
<evidence type="ECO:0000259" key="9">
    <source>
        <dbReference type="Pfam" id="PF01545"/>
    </source>
</evidence>
<evidence type="ECO:0000313" key="11">
    <source>
        <dbReference type="Proteomes" id="UP001174694"/>
    </source>
</evidence>
<feature type="compositionally biased region" description="Basic residues" evidence="8">
    <location>
        <begin position="10"/>
        <end position="20"/>
    </location>
</feature>
<feature type="region of interest" description="Disordered" evidence="8">
    <location>
        <begin position="354"/>
        <end position="401"/>
    </location>
</feature>
<feature type="region of interest" description="Disordered" evidence="8">
    <location>
        <begin position="1"/>
        <end position="25"/>
    </location>
</feature>